<name>A0ABP0ZBD3_9ROSI</name>
<accession>A0ABP0ZBD3</accession>
<proteinExistence type="predicted"/>
<keyword evidence="2" id="KW-1185">Reference proteome</keyword>
<evidence type="ECO:0000313" key="1">
    <source>
        <dbReference type="EMBL" id="CAK9330078.1"/>
    </source>
</evidence>
<evidence type="ECO:0000313" key="2">
    <source>
        <dbReference type="Proteomes" id="UP001642487"/>
    </source>
</evidence>
<reference evidence="1 2" key="1">
    <citation type="submission" date="2024-03" db="EMBL/GenBank/DDBJ databases">
        <authorList>
            <person name="Gkanogiannis A."/>
            <person name="Becerra Lopez-Lavalle L."/>
        </authorList>
    </citation>
    <scope>NUCLEOTIDE SEQUENCE [LARGE SCALE GENOMIC DNA]</scope>
</reference>
<dbReference type="Proteomes" id="UP001642487">
    <property type="component" value="Chromosome 9"/>
</dbReference>
<organism evidence="1 2">
    <name type="scientific">Citrullus colocynthis</name>
    <name type="common">colocynth</name>
    <dbReference type="NCBI Taxonomy" id="252529"/>
    <lineage>
        <taxon>Eukaryota</taxon>
        <taxon>Viridiplantae</taxon>
        <taxon>Streptophyta</taxon>
        <taxon>Embryophyta</taxon>
        <taxon>Tracheophyta</taxon>
        <taxon>Spermatophyta</taxon>
        <taxon>Magnoliopsida</taxon>
        <taxon>eudicotyledons</taxon>
        <taxon>Gunneridae</taxon>
        <taxon>Pentapetalae</taxon>
        <taxon>rosids</taxon>
        <taxon>fabids</taxon>
        <taxon>Cucurbitales</taxon>
        <taxon>Cucurbitaceae</taxon>
        <taxon>Benincaseae</taxon>
        <taxon>Citrullus</taxon>
    </lineage>
</organism>
<sequence>MILLNKCSRVNSNLLFIKRGKVLLMCSLNFLSDKPELYLLFEFVKIKLCCIFVQFCSQACADSYLVRSVEVHQCPSSNKPPTSANHRSKISAPPLLLAATAAGVNRVCVQVQQR</sequence>
<gene>
    <name evidence="1" type="ORF">CITCOLO1_LOCUS22561</name>
</gene>
<protein>
    <submittedName>
        <fullName evidence="1">Uncharacterized protein</fullName>
    </submittedName>
</protein>
<dbReference type="EMBL" id="OZ021743">
    <property type="protein sequence ID" value="CAK9330078.1"/>
    <property type="molecule type" value="Genomic_DNA"/>
</dbReference>